<name>A0A937XFG6_UNCW3</name>
<evidence type="ECO:0000256" key="2">
    <source>
        <dbReference type="ARBA" id="ARBA00009820"/>
    </source>
</evidence>
<evidence type="ECO:0000313" key="6">
    <source>
        <dbReference type="EMBL" id="MBM3331384.1"/>
    </source>
</evidence>
<dbReference type="InterPro" id="IPR000184">
    <property type="entry name" value="Bac_surfAg_D15"/>
</dbReference>
<protein>
    <recommendedName>
        <fullName evidence="8">Bacterial surface antigen (D15) domain-containing protein</fullName>
    </recommendedName>
</protein>
<dbReference type="InterPro" id="IPR011659">
    <property type="entry name" value="WD40"/>
</dbReference>
<dbReference type="Pfam" id="PF07676">
    <property type="entry name" value="PD40"/>
    <property type="match status" value="3"/>
</dbReference>
<dbReference type="AlphaFoldDB" id="A0A937XFG6"/>
<keyword evidence="3" id="KW-0472">Membrane</keyword>
<evidence type="ECO:0000256" key="3">
    <source>
        <dbReference type="ARBA" id="ARBA00023136"/>
    </source>
</evidence>
<accession>A0A937XFG6</accession>
<evidence type="ECO:0008006" key="8">
    <source>
        <dbReference type="Google" id="ProtNLM"/>
    </source>
</evidence>
<comment type="subcellular location">
    <subcellularLocation>
        <location evidence="1">Membrane</location>
    </subcellularLocation>
</comment>
<dbReference type="Pfam" id="PF01103">
    <property type="entry name" value="Omp85"/>
    <property type="match status" value="1"/>
</dbReference>
<dbReference type="InterPro" id="IPR011042">
    <property type="entry name" value="6-blade_b-propeller_TolB-like"/>
</dbReference>
<dbReference type="SUPFAM" id="SSF69304">
    <property type="entry name" value="Tricorn protease N-terminal domain"/>
    <property type="match status" value="1"/>
</dbReference>
<dbReference type="EMBL" id="VGIR01000027">
    <property type="protein sequence ID" value="MBM3331384.1"/>
    <property type="molecule type" value="Genomic_DNA"/>
</dbReference>
<dbReference type="GO" id="GO:0019867">
    <property type="term" value="C:outer membrane"/>
    <property type="evidence" value="ECO:0007669"/>
    <property type="project" value="InterPro"/>
</dbReference>
<gene>
    <name evidence="6" type="ORF">FJY68_05960</name>
</gene>
<reference evidence="6" key="1">
    <citation type="submission" date="2019-03" db="EMBL/GenBank/DDBJ databases">
        <title>Lake Tanganyika Metagenome-Assembled Genomes (MAGs).</title>
        <authorList>
            <person name="Tran P."/>
        </authorList>
    </citation>
    <scope>NUCLEOTIDE SEQUENCE</scope>
    <source>
        <strain evidence="6">K_DeepCast_150m_m2_040</strain>
    </source>
</reference>
<comment type="caution">
    <text evidence="6">The sequence shown here is derived from an EMBL/GenBank/DDBJ whole genome shotgun (WGS) entry which is preliminary data.</text>
</comment>
<dbReference type="InterPro" id="IPR039568">
    <property type="entry name" value="Peptidase_MA-like_dom"/>
</dbReference>
<dbReference type="PANTHER" id="PTHR36842">
    <property type="entry name" value="PROTEIN TOLB HOMOLOG"/>
    <property type="match status" value="1"/>
</dbReference>
<dbReference type="Pfam" id="PF13485">
    <property type="entry name" value="Peptidase_MA_2"/>
    <property type="match status" value="1"/>
</dbReference>
<dbReference type="Gene3D" id="2.120.10.30">
    <property type="entry name" value="TolB, C-terminal domain"/>
    <property type="match status" value="2"/>
</dbReference>
<evidence type="ECO:0000259" key="5">
    <source>
        <dbReference type="Pfam" id="PF13485"/>
    </source>
</evidence>
<proteinExistence type="inferred from homology"/>
<evidence type="ECO:0000259" key="4">
    <source>
        <dbReference type="Pfam" id="PF01103"/>
    </source>
</evidence>
<dbReference type="PANTHER" id="PTHR36842:SF1">
    <property type="entry name" value="PROTEIN TOLB"/>
    <property type="match status" value="1"/>
</dbReference>
<comment type="similarity">
    <text evidence="2">Belongs to the TolB family.</text>
</comment>
<evidence type="ECO:0000256" key="1">
    <source>
        <dbReference type="ARBA" id="ARBA00004370"/>
    </source>
</evidence>
<dbReference type="Proteomes" id="UP000779900">
    <property type="component" value="Unassembled WGS sequence"/>
</dbReference>
<sequence>MGSGGIVARVPRGRMEHHAAGLGLVVVMLLTAVPAMAQYSYFGENKVQTRDYQFRTYETEHFRVLFYSGGEGLAEFAGKSAEEYYAQTAKDLGVEIEGKIPLIVYLSPGQFSETNVILDVIGEGVGGFSELIRNRIVIPFNGSYNDLHHVIGHELTHIFEFQMYYRSRLASLLGAIDEFSIPLWVIEGFAEFQSGWVNVSSDAFMRDLVVNNRLVPLPDLHDGMGYLVYREGESFFRYVEEKYGRRKVYEFMLALRNKRSLDGAFASVFGVTVKRFSTDWESYLRVKYWPQVVKLDNFNRLARRLTNHVDDGSVYNTAPAISPSGTKIVMISDRSEYVDVYVISAFDGRVLKRLVKGGRSGGFESMHLIRPGVAWSPDEEMIAVATTSGGRDNLALIDYATGKVRRRIYGDLDAMFSPRFSPDGSKIVFVGVKNGFSDVYATPVSGGEPTRVTYDIYEERDPVFSPGGDSIAFVSDRPDEGEIWVPGRYAVWTRSKAGEMERLTDRGGQLSHPEFSHSGQYLLYAASDSASNVYAYSLATKRIVRRTNLLGDVSYLTLSRDDRKLSFAYYSNVGWDVAVMLDPFENLPVDSGKPYQPPLDTYAFEKTGLDFSRVKPVGFNLSLDYAAGAASYGGTSGGFEGVVDIAFSDMLGDHRFELYTDLYGDILNSNLLFQYWHLPRRIDYGFTFFQLQDVRRYNPYHIYEIDINRGLQAIGAYPLDRYFRVETGPTAYYSDVERDTWVDYPTVPQSGWYVDSLWRELVLSGEAAVVFDNTYWDYNGPARGTRARLGADASLFSTRQFSNVFLDVRNYQRLGRRFVFASRLFGVSSYGVDADRYYVGGIRFLEYAPGQLVVRGYEPAEFYADNGPSAATFNLELRFPFVDRVKLAFPLPIEFGGIRGVAFLDGGVVVPAPGDTTRHFKLWDGGTDRFGDLKLGVGFGARVTLSYFLLKFDFARPLSKTDDSGWKFILGLGTDF</sequence>
<feature type="domain" description="Peptidase MA-like" evidence="5">
    <location>
        <begin position="83"/>
        <end position="284"/>
    </location>
</feature>
<feature type="domain" description="Bacterial surface antigen (D15)" evidence="4">
    <location>
        <begin position="777"/>
        <end position="976"/>
    </location>
</feature>
<organism evidence="6 7">
    <name type="scientific">candidate division WOR-3 bacterium</name>
    <dbReference type="NCBI Taxonomy" id="2052148"/>
    <lineage>
        <taxon>Bacteria</taxon>
        <taxon>Bacteria division WOR-3</taxon>
    </lineage>
</organism>
<dbReference type="Gene3D" id="2.40.160.50">
    <property type="entry name" value="membrane protein fhac: a member of the omp85/tpsb transporter family"/>
    <property type="match status" value="1"/>
</dbReference>
<evidence type="ECO:0000313" key="7">
    <source>
        <dbReference type="Proteomes" id="UP000779900"/>
    </source>
</evidence>